<feature type="domain" description="Protein kinase" evidence="1">
    <location>
        <begin position="1"/>
        <end position="165"/>
    </location>
</feature>
<organism evidence="2 3">
    <name type="scientific">Heterodera trifolii</name>
    <dbReference type="NCBI Taxonomy" id="157864"/>
    <lineage>
        <taxon>Eukaryota</taxon>
        <taxon>Metazoa</taxon>
        <taxon>Ecdysozoa</taxon>
        <taxon>Nematoda</taxon>
        <taxon>Chromadorea</taxon>
        <taxon>Rhabditida</taxon>
        <taxon>Tylenchina</taxon>
        <taxon>Tylenchomorpha</taxon>
        <taxon>Tylenchoidea</taxon>
        <taxon>Heteroderidae</taxon>
        <taxon>Heteroderinae</taxon>
        <taxon>Heterodera</taxon>
    </lineage>
</organism>
<evidence type="ECO:0000259" key="1">
    <source>
        <dbReference type="PROSITE" id="PS50011"/>
    </source>
</evidence>
<dbReference type="PROSITE" id="PS50011">
    <property type="entry name" value="PROTEIN_KINASE_DOM"/>
    <property type="match status" value="1"/>
</dbReference>
<dbReference type="PANTHER" id="PTHR23257:SF958">
    <property type="entry name" value="SERINE_THREONINE-PROTEIN KINASE WNK4"/>
    <property type="match status" value="1"/>
</dbReference>
<dbReference type="EMBL" id="JBICBT010001398">
    <property type="protein sequence ID" value="KAL3069024.1"/>
    <property type="molecule type" value="Genomic_DNA"/>
</dbReference>
<evidence type="ECO:0000313" key="2">
    <source>
        <dbReference type="EMBL" id="KAL3069024.1"/>
    </source>
</evidence>
<dbReference type="Proteomes" id="UP001620626">
    <property type="component" value="Unassembled WGS sequence"/>
</dbReference>
<accession>A0ABD2HPS3</accession>
<proteinExistence type="predicted"/>
<dbReference type="Gene3D" id="1.10.510.10">
    <property type="entry name" value="Transferase(Phosphotransferase) domain 1"/>
    <property type="match status" value="1"/>
</dbReference>
<sequence length="363" mass="41172">MSNSTSFYRDLKSENVLVWRFPPPSEFSGRSARKPSPRNVLIKLGDYGISRFSHPFGMCKGYGGTEGFMAPEIMRYNGEQEYSEKADCFSFGMFIYELLTLKQPYEGQPVQQMKERILEAQRPAVGEKELLYGTNMLDLMIACWEERAERRPSSMFCSRVFSPFGRCAAPRRRKWVPLFGHAVKFRRRLKLCQECTLASKPVKQNNFHRPKTTNFSTTAAKPTEEEHYGAQITVIAQIYDEFVWTGDELGTLSIFEQDEHQLLMANSSAPLYKIDTIEMLEESSQSKTEKTFVHPPLSRLITITSSLSSSSSAARPHRRLPRASAGHCRTHCGGAFVPLARAGKCAATHLLHPSKFNSVPRCF</sequence>
<name>A0ABD2HPS3_9BILA</name>
<gene>
    <name evidence="2" type="ORF">niasHT_038291</name>
</gene>
<dbReference type="AlphaFoldDB" id="A0ABD2HPS3"/>
<dbReference type="SMART" id="SM00220">
    <property type="entry name" value="S_TKc"/>
    <property type="match status" value="1"/>
</dbReference>
<keyword evidence="3" id="KW-1185">Reference proteome</keyword>
<dbReference type="PANTHER" id="PTHR23257">
    <property type="entry name" value="SERINE-THREONINE PROTEIN KINASE"/>
    <property type="match status" value="1"/>
</dbReference>
<dbReference type="InterPro" id="IPR050167">
    <property type="entry name" value="Ser_Thr_protein_kinase"/>
</dbReference>
<dbReference type="SUPFAM" id="SSF56112">
    <property type="entry name" value="Protein kinase-like (PK-like)"/>
    <property type="match status" value="1"/>
</dbReference>
<evidence type="ECO:0000313" key="3">
    <source>
        <dbReference type="Proteomes" id="UP001620626"/>
    </source>
</evidence>
<dbReference type="Pfam" id="PF00069">
    <property type="entry name" value="Pkinase"/>
    <property type="match status" value="1"/>
</dbReference>
<comment type="caution">
    <text evidence="2">The sequence shown here is derived from an EMBL/GenBank/DDBJ whole genome shotgun (WGS) entry which is preliminary data.</text>
</comment>
<protein>
    <recommendedName>
        <fullName evidence="1">Protein kinase domain-containing protein</fullName>
    </recommendedName>
</protein>
<reference evidence="2 3" key="1">
    <citation type="submission" date="2024-10" db="EMBL/GenBank/DDBJ databases">
        <authorList>
            <person name="Kim D."/>
        </authorList>
    </citation>
    <scope>NUCLEOTIDE SEQUENCE [LARGE SCALE GENOMIC DNA]</scope>
    <source>
        <strain evidence="2">BH-2024</strain>
    </source>
</reference>
<dbReference type="InterPro" id="IPR011009">
    <property type="entry name" value="Kinase-like_dom_sf"/>
</dbReference>
<dbReference type="InterPro" id="IPR000719">
    <property type="entry name" value="Prot_kinase_dom"/>
</dbReference>